<protein>
    <recommendedName>
        <fullName evidence="7">ABC-2 type transporter transmembrane domain-containing protein</fullName>
    </recommendedName>
</protein>
<feature type="transmembrane region" description="Helical" evidence="6">
    <location>
        <begin position="252"/>
        <end position="277"/>
    </location>
</feature>
<keyword evidence="2 6" id="KW-0812">Transmembrane</keyword>
<dbReference type="EMBL" id="QOCU01000001">
    <property type="protein sequence ID" value="RHW53617.1"/>
    <property type="molecule type" value="Genomic_DNA"/>
</dbReference>
<dbReference type="PANTHER" id="PTHR43077">
    <property type="entry name" value="TRANSPORT PERMEASE YVFS-RELATED"/>
    <property type="match status" value="1"/>
</dbReference>
<evidence type="ECO:0000256" key="4">
    <source>
        <dbReference type="ARBA" id="ARBA00023136"/>
    </source>
</evidence>
<dbReference type="InterPro" id="IPR013525">
    <property type="entry name" value="ABC2_TM"/>
</dbReference>
<accession>A0ABX9LX39</accession>
<dbReference type="PANTHER" id="PTHR43077:SF10">
    <property type="entry name" value="TRANSPORT PERMEASE PROTEIN"/>
    <property type="match status" value="1"/>
</dbReference>
<evidence type="ECO:0000313" key="8">
    <source>
        <dbReference type="EMBL" id="RHW53617.1"/>
    </source>
</evidence>
<feature type="transmembrane region" description="Helical" evidence="6">
    <location>
        <begin position="412"/>
        <end position="430"/>
    </location>
</feature>
<dbReference type="InterPro" id="IPR051328">
    <property type="entry name" value="T7SS_ABC-Transporter"/>
</dbReference>
<feature type="domain" description="ABC-2 type transporter transmembrane" evidence="7">
    <location>
        <begin position="15"/>
        <end position="418"/>
    </location>
</feature>
<feature type="coiled-coil region" evidence="5">
    <location>
        <begin position="188"/>
        <end position="224"/>
    </location>
</feature>
<keyword evidence="3 6" id="KW-1133">Transmembrane helix</keyword>
<proteinExistence type="predicted"/>
<gene>
    <name evidence="8" type="ORF">DS834_01420</name>
</gene>
<evidence type="ECO:0000259" key="7">
    <source>
        <dbReference type="Pfam" id="PF12698"/>
    </source>
</evidence>
<name>A0ABX9LX39_9LACO</name>
<evidence type="ECO:0000256" key="1">
    <source>
        <dbReference type="ARBA" id="ARBA00004141"/>
    </source>
</evidence>
<feature type="transmembrane region" description="Helical" evidence="6">
    <location>
        <begin position="289"/>
        <end position="311"/>
    </location>
</feature>
<feature type="transmembrane region" description="Helical" evidence="6">
    <location>
        <begin position="323"/>
        <end position="348"/>
    </location>
</feature>
<feature type="transmembrane region" description="Helical" evidence="6">
    <location>
        <begin position="12"/>
        <end position="32"/>
    </location>
</feature>
<evidence type="ECO:0000313" key="9">
    <source>
        <dbReference type="Proteomes" id="UP000283380"/>
    </source>
</evidence>
<keyword evidence="4 6" id="KW-0472">Membrane</keyword>
<evidence type="ECO:0000256" key="2">
    <source>
        <dbReference type="ARBA" id="ARBA00022692"/>
    </source>
</evidence>
<comment type="subcellular location">
    <subcellularLocation>
        <location evidence="1">Membrane</location>
        <topology evidence="1">Multi-pass membrane protein</topology>
    </subcellularLocation>
</comment>
<dbReference type="Gene3D" id="3.40.1710.10">
    <property type="entry name" value="abc type-2 transporter like domain"/>
    <property type="match status" value="1"/>
</dbReference>
<reference evidence="8 9" key="1">
    <citation type="submission" date="2018-07" db="EMBL/GenBank/DDBJ databases">
        <title>Genome sequences of six Lactobacillus spp. isolated from bumble bee guts.</title>
        <authorList>
            <person name="Motta E.V.S."/>
            <person name="Moran N.A."/>
        </authorList>
    </citation>
    <scope>NUCLEOTIDE SEQUENCE [LARGE SCALE GENOMIC DNA]</scope>
    <source>
        <strain evidence="8 9">BI-4G</strain>
    </source>
</reference>
<keyword evidence="9" id="KW-1185">Reference proteome</keyword>
<evidence type="ECO:0000256" key="5">
    <source>
        <dbReference type="SAM" id="Coils"/>
    </source>
</evidence>
<dbReference type="Pfam" id="PF12698">
    <property type="entry name" value="ABC2_membrane_3"/>
    <property type="match status" value="1"/>
</dbReference>
<evidence type="ECO:0000256" key="6">
    <source>
        <dbReference type="SAM" id="Phobius"/>
    </source>
</evidence>
<feature type="transmembrane region" description="Helical" evidence="6">
    <location>
        <begin position="369"/>
        <end position="392"/>
    </location>
</feature>
<keyword evidence="5" id="KW-0175">Coiled coil</keyword>
<evidence type="ECO:0000256" key="3">
    <source>
        <dbReference type="ARBA" id="ARBA00022989"/>
    </source>
</evidence>
<dbReference type="Proteomes" id="UP000283380">
    <property type="component" value="Unassembled WGS sequence"/>
</dbReference>
<comment type="caution">
    <text evidence="8">The sequence shown here is derived from an EMBL/GenBank/DDBJ whole genome shotgun (WGS) entry which is preliminary data.</text>
</comment>
<organism evidence="8 9">
    <name type="scientific">Lactobacillus bombicola</name>
    <dbReference type="NCBI Taxonomy" id="1505723"/>
    <lineage>
        <taxon>Bacteria</taxon>
        <taxon>Bacillati</taxon>
        <taxon>Bacillota</taxon>
        <taxon>Bacilli</taxon>
        <taxon>Lactobacillales</taxon>
        <taxon>Lactobacillaceae</taxon>
        <taxon>Lactobacillus</taxon>
    </lineage>
</organism>
<sequence>MKMHIKKFFCNSGTLVAFFITILLGSMVFWIYDSGYKNMPQNIKELPITIVNQDTDSKSFVRQLKSSLPFKHINETTDLKTAKKDLDTRESYLIINIPKHFSNDVVNDKSTKIHFYINDSNQLSVVSSLNLLITKLSNSINNNISVKKNTLKIATPALKQLQHNLKAQQLAAATNIATAKAQIAQAPSDQQEKLAAQLTAKVQKQQKEAKVHALKQKAEIIKQSSHQAQKISCTNATEVHYQNRVKKGLNNYLAPLFINLALNLGAMIGAMVLYNIYLKFADEFGKLEAFAYLELAYVLFAVIGSILLSAINLKILPIPFTNYFSIVLNHTLSLFLFYNFNTVLLLLFGQAGAPINTILTMIQVVSGTGAVPLLGLNKFFAFMHYLSPLYYATQNDFNLLYGGITSAQQKCGFSLLIIGTLCINLLIVTIKHKQPVLNIG</sequence>